<evidence type="ECO:0000259" key="1">
    <source>
        <dbReference type="Pfam" id="PF12770"/>
    </source>
</evidence>
<dbReference type="Proteomes" id="UP001194580">
    <property type="component" value="Unassembled WGS sequence"/>
</dbReference>
<dbReference type="EMBL" id="JAAAIL010000378">
    <property type="protein sequence ID" value="KAG0276376.1"/>
    <property type="molecule type" value="Genomic_DNA"/>
</dbReference>
<evidence type="ECO:0000313" key="2">
    <source>
        <dbReference type="EMBL" id="KAG0276376.1"/>
    </source>
</evidence>
<feature type="domain" description="CHAT" evidence="1">
    <location>
        <begin position="588"/>
        <end position="832"/>
    </location>
</feature>
<proteinExistence type="predicted"/>
<comment type="caution">
    <text evidence="2">The sequence shown here is derived from an EMBL/GenBank/DDBJ whole genome shotgun (WGS) entry which is preliminary data.</text>
</comment>
<dbReference type="AlphaFoldDB" id="A0AAD4H6S7"/>
<evidence type="ECO:0000313" key="3">
    <source>
        <dbReference type="Proteomes" id="UP001194580"/>
    </source>
</evidence>
<gene>
    <name evidence="2" type="ORF">BGZ95_007622</name>
</gene>
<dbReference type="InterPro" id="IPR024983">
    <property type="entry name" value="CHAT_dom"/>
</dbReference>
<keyword evidence="3" id="KW-1185">Reference proteome</keyword>
<accession>A0AAD4H6S7</accession>
<dbReference type="Pfam" id="PF12770">
    <property type="entry name" value="CHAT"/>
    <property type="match status" value="1"/>
</dbReference>
<organism evidence="2 3">
    <name type="scientific">Linnemannia exigua</name>
    <dbReference type="NCBI Taxonomy" id="604196"/>
    <lineage>
        <taxon>Eukaryota</taxon>
        <taxon>Fungi</taxon>
        <taxon>Fungi incertae sedis</taxon>
        <taxon>Mucoromycota</taxon>
        <taxon>Mortierellomycotina</taxon>
        <taxon>Mortierellomycetes</taxon>
        <taxon>Mortierellales</taxon>
        <taxon>Mortierellaceae</taxon>
        <taxon>Linnemannia</taxon>
    </lineage>
</organism>
<reference evidence="2" key="1">
    <citation type="journal article" date="2020" name="Fungal Divers.">
        <title>Resolving the Mortierellaceae phylogeny through synthesis of multi-gene phylogenetics and phylogenomics.</title>
        <authorList>
            <person name="Vandepol N."/>
            <person name="Liber J."/>
            <person name="Desiro A."/>
            <person name="Na H."/>
            <person name="Kennedy M."/>
            <person name="Barry K."/>
            <person name="Grigoriev I.V."/>
            <person name="Miller A.N."/>
            <person name="O'Donnell K."/>
            <person name="Stajich J.E."/>
            <person name="Bonito G."/>
        </authorList>
    </citation>
    <scope>NUCLEOTIDE SEQUENCE</scope>
    <source>
        <strain evidence="2">NRRL 28262</strain>
    </source>
</reference>
<name>A0AAD4H6S7_9FUNG</name>
<sequence>MRPRSYTTGNLDICALKNMLGNIYHNVLNTIRAFIWRLKGASKSDDHLDSFRAMCMLLEGASESEDQEAARSQRIEVAKLLLPYLEQGPTRNKIMEHLASWCYDHFKAMNSWQSLEDALEYLGQVLEATEVDVDYARLAVFYAKCLQARFMRGRNTTDLENAIDWAEKSTDLTRTLLKHGAGIESLVQALGNLWHCLFTKVHQLDEVIDEDFKKMMAAAQEAVDVAVDNNLPTVILAEAKNNLGMSYQFQWDRCTRWEERNYNDLDRSLELGWEVVAMMKGLSSKSNASNAVVAALSNLSFRLQRAYLCYIKDGSLPLATRVPNGEYLLDQAVDLLAESTAIPKTEPLSVPTNTLAFVSYIKDFPDDYRGYILGRSSICLNRSVYTLEQLCVVAAEEDRRNNLTLFYGISRYAAAAHLQLNRGPFAALQILEKGRGIANATLQEENMNKEVLADVNPDFARRYIDALQALKDNRFNNAPYHERSEPHEIILGARKKLLGMPGVFHPPKDLCVEEMMSLAEKEDIVLVNITNLRSDAIIIRKGSIHTVDLPNLDEEVLSEKSWEIQTRLAKETQDEHTLSELQKLLTEFYRHLWKSLVKPVLTFLGYTSSPASSERWPHIRWIPTGVLCLYPIHAAGLSLNKPDNTMNRVISTYATSLSSLYHIRQQQGVLSGATKQPGNEHTPGFENSSVLVISMPDTMDQQPLTLSSMEAAAIATIFPSTQTLTGSKTQDVLTELAAEPKIVHFSCHGTVDYDFPSQSLLLTSDWKTDPLTTARLQALSSKSSKAHSESRLAFLSACFAANGGVENQQDENIHLASSMQHAGFSNVVGSTCPLP</sequence>
<protein>
    <recommendedName>
        <fullName evidence="1">CHAT domain-containing protein</fullName>
    </recommendedName>
</protein>